<dbReference type="SUPFAM" id="SSF51197">
    <property type="entry name" value="Clavaminate synthase-like"/>
    <property type="match status" value="1"/>
</dbReference>
<dbReference type="AlphaFoldDB" id="A0AAD7UIM6"/>
<dbReference type="PANTHER" id="PTHR12480:SF21">
    <property type="entry name" value="JMJC DOMAIN-CONTAINING PROTEIN 8"/>
    <property type="match status" value="1"/>
</dbReference>
<dbReference type="Pfam" id="PF13621">
    <property type="entry name" value="Cupin_8"/>
    <property type="match status" value="1"/>
</dbReference>
<dbReference type="Gene3D" id="1.20.1280.50">
    <property type="match status" value="1"/>
</dbReference>
<feature type="domain" description="JmjC" evidence="1">
    <location>
        <begin position="199"/>
        <end position="353"/>
    </location>
</feature>
<dbReference type="PROSITE" id="PS51184">
    <property type="entry name" value="JMJC"/>
    <property type="match status" value="1"/>
</dbReference>
<dbReference type="PANTHER" id="PTHR12480">
    <property type="entry name" value="ARGININE DEMETHYLASE AND LYSYL-HYDROXYLASE JMJD"/>
    <property type="match status" value="1"/>
</dbReference>
<dbReference type="SMART" id="SM00558">
    <property type="entry name" value="JmjC"/>
    <property type="match status" value="1"/>
</dbReference>
<name>A0AAD7UIM6_9STRA</name>
<dbReference type="GO" id="GO:0000987">
    <property type="term" value="F:cis-regulatory region sequence-specific DNA binding"/>
    <property type="evidence" value="ECO:0007669"/>
    <property type="project" value="TreeGrafter"/>
</dbReference>
<dbReference type="InterPro" id="IPR050910">
    <property type="entry name" value="JMJD6_ArgDemeth/LysHydrox"/>
</dbReference>
<evidence type="ECO:0000313" key="3">
    <source>
        <dbReference type="Proteomes" id="UP001230188"/>
    </source>
</evidence>
<keyword evidence="3" id="KW-1185">Reference proteome</keyword>
<reference evidence="2" key="1">
    <citation type="submission" date="2023-01" db="EMBL/GenBank/DDBJ databases">
        <title>Metagenome sequencing of chrysophaentin producing Chrysophaeum taylorii.</title>
        <authorList>
            <person name="Davison J."/>
            <person name="Bewley C."/>
        </authorList>
    </citation>
    <scope>NUCLEOTIDE SEQUENCE</scope>
    <source>
        <strain evidence="2">NIES-1699</strain>
    </source>
</reference>
<dbReference type="InterPro" id="IPR036047">
    <property type="entry name" value="F-box-like_dom_sf"/>
</dbReference>
<dbReference type="InterPro" id="IPR041667">
    <property type="entry name" value="Cupin_8"/>
</dbReference>
<protein>
    <recommendedName>
        <fullName evidence="1">JmjC domain-containing protein</fullName>
    </recommendedName>
</protein>
<evidence type="ECO:0000313" key="2">
    <source>
        <dbReference type="EMBL" id="KAJ8608389.1"/>
    </source>
</evidence>
<accession>A0AAD7UIM6</accession>
<dbReference type="SUPFAM" id="SSF81383">
    <property type="entry name" value="F-box domain"/>
    <property type="match status" value="1"/>
</dbReference>
<dbReference type="EMBL" id="JAQMWT010000172">
    <property type="protein sequence ID" value="KAJ8608389.1"/>
    <property type="molecule type" value="Genomic_DNA"/>
</dbReference>
<dbReference type="Proteomes" id="UP001230188">
    <property type="component" value="Unassembled WGS sequence"/>
</dbReference>
<gene>
    <name evidence="2" type="ORF">CTAYLR_008151</name>
</gene>
<comment type="caution">
    <text evidence="2">The sequence shown here is derived from an EMBL/GenBank/DDBJ whole genome shotgun (WGS) entry which is preliminary data.</text>
</comment>
<dbReference type="Gene3D" id="2.60.120.650">
    <property type="entry name" value="Cupin"/>
    <property type="match status" value="1"/>
</dbReference>
<organism evidence="2 3">
    <name type="scientific">Chrysophaeum taylorii</name>
    <dbReference type="NCBI Taxonomy" id="2483200"/>
    <lineage>
        <taxon>Eukaryota</taxon>
        <taxon>Sar</taxon>
        <taxon>Stramenopiles</taxon>
        <taxon>Ochrophyta</taxon>
        <taxon>Pelagophyceae</taxon>
        <taxon>Pelagomonadales</taxon>
        <taxon>Pelagomonadaceae</taxon>
        <taxon>Chrysophaeum</taxon>
    </lineage>
</organism>
<dbReference type="GO" id="GO:0005634">
    <property type="term" value="C:nucleus"/>
    <property type="evidence" value="ECO:0007669"/>
    <property type="project" value="TreeGrafter"/>
</dbReference>
<evidence type="ECO:0000259" key="1">
    <source>
        <dbReference type="PROSITE" id="PS51184"/>
    </source>
</evidence>
<proteinExistence type="predicted"/>
<sequence>MHPLNVEPLGNELLKEDRGLRSQQLGRIARLSDEIILECLFSADAGTLAAACCASRGLRAFASVEELWKAFAVGRVRFKSSWKTTVLGREACRLRRTCIYSDLLYLPFVLPEPASFWTTESVARARGISDREFWDKYDEPGIPVVLEGGFAVDERWADLGETKGTFRAGAFEFAMADYLEYAAANADLQPLYLFDDRFADIAPHLAKYEPPSMFRDDLFRWCEPRPQYRWLAVGGPRSGSAWHVDPNGTSAWNATITGRKRWFFSREPPPGVHPSADGLDVVAPPSLAEWLVRYLAHSKPLAATTGPGDVVFVPRGWWHMVVNLDPNLTVAVTHNFCSESGLPHALNLLRTRPHLASGLELPPGADDGDRRRRRGAALHDQLVDTLRRHRPDLLESAEASLRRPATLWDKLLLLQDHDDDDACSRSKKNTKRTKVAAAAAAAAAGEPFVFGFAL</sequence>
<dbReference type="InterPro" id="IPR003347">
    <property type="entry name" value="JmjC_dom"/>
</dbReference>